<dbReference type="EMBL" id="APMM01000016">
    <property type="protein sequence ID" value="ENN96418.1"/>
    <property type="molecule type" value="Genomic_DNA"/>
</dbReference>
<dbReference type="GO" id="GO:0003746">
    <property type="term" value="F:translation elongation factor activity"/>
    <property type="evidence" value="ECO:0007669"/>
    <property type="project" value="UniProtKB-UniRule"/>
</dbReference>
<dbReference type="InterPro" id="IPR014038">
    <property type="entry name" value="EF1B_bsu/dsu_GNE"/>
</dbReference>
<evidence type="ECO:0000256" key="6">
    <source>
        <dbReference type="ARBA" id="ARBA00032274"/>
    </source>
</evidence>
<dbReference type="SMART" id="SM00888">
    <property type="entry name" value="EF1_GNE"/>
    <property type="match status" value="1"/>
</dbReference>
<comment type="function">
    <text evidence="1 7">Promotes the exchange of GDP for GTP in EF-1-alpha/GDP, thus allowing the regeneration of EF-1-alpha/GTP that could then be used to form the ternary complex EF-1-alpha/GTP/AAtRNA.</text>
</comment>
<evidence type="ECO:0000313" key="10">
    <source>
        <dbReference type="Proteomes" id="UP000053695"/>
    </source>
</evidence>
<keyword evidence="4 7" id="KW-0251">Elongation factor</keyword>
<evidence type="ECO:0000256" key="4">
    <source>
        <dbReference type="ARBA" id="ARBA00022768"/>
    </source>
</evidence>
<keyword evidence="5 7" id="KW-0648">Protein biosynthesis</keyword>
<name>N6V2C5_9EURY</name>
<feature type="domain" description="Translation elongation factor EF1B beta/delta subunit guanine nucleotide exchange" evidence="8">
    <location>
        <begin position="3"/>
        <end position="90"/>
    </location>
</feature>
<proteinExistence type="inferred from homology"/>
<dbReference type="OrthoDB" id="84643at2157"/>
<dbReference type="RefSeq" id="WP_004590469.1">
    <property type="nucleotide sequence ID" value="NZ_APMM01000016.1"/>
</dbReference>
<sequence>MAKVLARIKIMPKSPEVDKEALKKKIEEVISKLDDVALRGIKDEPVAFGLYAIYIVIEMEEKEGGTEPIENALSEIDDVESVETVEVSLA</sequence>
<comment type="similarity">
    <text evidence="2 7">Belongs to the EF-1-beta/EF-1-delta family.</text>
</comment>
<dbReference type="CDD" id="cd00292">
    <property type="entry name" value="EF1B"/>
    <property type="match status" value="1"/>
</dbReference>
<comment type="caution">
    <text evidence="9">The sequence shown here is derived from an EMBL/GenBank/DDBJ whole genome shotgun (WGS) entry which is preliminary data.</text>
</comment>
<dbReference type="SUPFAM" id="SSF54984">
    <property type="entry name" value="eEF-1beta-like"/>
    <property type="match status" value="1"/>
</dbReference>
<dbReference type="STRING" id="1069083.GCA_000371805_00762"/>
<dbReference type="InterPro" id="IPR036219">
    <property type="entry name" value="eEF-1beta-like_sf"/>
</dbReference>
<evidence type="ECO:0000256" key="5">
    <source>
        <dbReference type="ARBA" id="ARBA00022917"/>
    </source>
</evidence>
<dbReference type="AlphaFoldDB" id="N6V2C5"/>
<dbReference type="Gene3D" id="3.30.70.60">
    <property type="match status" value="1"/>
</dbReference>
<dbReference type="PANTHER" id="PTHR39647:SF1">
    <property type="entry name" value="ELONGATION FACTOR 1-BETA"/>
    <property type="match status" value="1"/>
</dbReference>
<dbReference type="Proteomes" id="UP000053695">
    <property type="component" value="Unassembled WGS sequence"/>
</dbReference>
<protein>
    <recommendedName>
        <fullName evidence="3 7">Elongation factor 1-beta</fullName>
        <shortName evidence="7">EF-1-beta</shortName>
    </recommendedName>
    <alternativeName>
        <fullName evidence="6 7">aEF-1beta</fullName>
    </alternativeName>
</protein>
<dbReference type="PATRIC" id="fig|1069083.5.peg.500"/>
<dbReference type="NCBIfam" id="TIGR00489">
    <property type="entry name" value="aEF-1_beta"/>
    <property type="match status" value="1"/>
</dbReference>
<dbReference type="Pfam" id="PF00736">
    <property type="entry name" value="EF1_GNE"/>
    <property type="match status" value="1"/>
</dbReference>
<dbReference type="InterPro" id="IPR004542">
    <property type="entry name" value="Transl_elong_EF1B_B_arc"/>
</dbReference>
<dbReference type="PANTHER" id="PTHR39647">
    <property type="entry name" value="ELONGATION FACTOR 1-BETA"/>
    <property type="match status" value="1"/>
</dbReference>
<evidence type="ECO:0000313" key="9">
    <source>
        <dbReference type="EMBL" id="ENN96418.1"/>
    </source>
</evidence>
<evidence type="ECO:0000256" key="1">
    <source>
        <dbReference type="ARBA" id="ARBA00003815"/>
    </source>
</evidence>
<evidence type="ECO:0000256" key="7">
    <source>
        <dbReference type="HAMAP-Rule" id="MF_00043"/>
    </source>
</evidence>
<gene>
    <name evidence="9" type="primary">ef1B</name>
    <name evidence="7" type="synonym">ef1b</name>
    <name evidence="9" type="ORF">J422_02554</name>
</gene>
<dbReference type="HAMAP" id="MF_00043">
    <property type="entry name" value="EF1_beta"/>
    <property type="match status" value="1"/>
</dbReference>
<reference evidence="9 10" key="1">
    <citation type="journal article" date="2013" name="Genome Announc.">
        <title>Draft Genome Sequence of a Highly Flagellated, Fast-Swimming Archaeon, Methanocaldococcus villosus Strain KIN24-T80 (DSM 22612).</title>
        <authorList>
            <person name="Thennarasu S."/>
            <person name="Polireddy D."/>
            <person name="Antony A."/>
            <person name="Yada M.R."/>
            <person name="Algarawi S."/>
            <person name="Sivakumar N."/>
        </authorList>
    </citation>
    <scope>NUCLEOTIDE SEQUENCE [LARGE SCALE GENOMIC DNA]</scope>
    <source>
        <strain evidence="9 10">KIN24-T80</strain>
    </source>
</reference>
<evidence type="ECO:0000256" key="2">
    <source>
        <dbReference type="ARBA" id="ARBA00007411"/>
    </source>
</evidence>
<keyword evidence="10" id="KW-1185">Reference proteome</keyword>
<evidence type="ECO:0000259" key="8">
    <source>
        <dbReference type="SMART" id="SM00888"/>
    </source>
</evidence>
<dbReference type="NCBIfam" id="NF001670">
    <property type="entry name" value="PRK00435.1"/>
    <property type="match status" value="1"/>
</dbReference>
<evidence type="ECO:0000256" key="3">
    <source>
        <dbReference type="ARBA" id="ARBA00017600"/>
    </source>
</evidence>
<accession>N6V2C5</accession>
<dbReference type="InterPro" id="IPR014717">
    <property type="entry name" value="Transl_elong_EF1B/ribsomal_bS6"/>
</dbReference>
<dbReference type="PIRSF" id="PIRSF006521">
    <property type="entry name" value="Transl_elong_EF1B_B_arc"/>
    <property type="match status" value="1"/>
</dbReference>
<organism evidence="9 10">
    <name type="scientific">Methanocaldococcus villosus KIN24-T80</name>
    <dbReference type="NCBI Taxonomy" id="1069083"/>
    <lineage>
        <taxon>Archaea</taxon>
        <taxon>Methanobacteriati</taxon>
        <taxon>Methanobacteriota</taxon>
        <taxon>Methanomada group</taxon>
        <taxon>Methanococci</taxon>
        <taxon>Methanococcales</taxon>
        <taxon>Methanocaldococcaceae</taxon>
        <taxon>Methanocaldococcus</taxon>
    </lineage>
</organism>